<comment type="caution">
    <text evidence="2">The sequence shown here is derived from an EMBL/GenBank/DDBJ whole genome shotgun (WGS) entry which is preliminary data.</text>
</comment>
<feature type="transmembrane region" description="Helical" evidence="1">
    <location>
        <begin position="49"/>
        <end position="70"/>
    </location>
</feature>
<evidence type="ECO:0000313" key="2">
    <source>
        <dbReference type="EMBL" id="KAL0090140.1"/>
    </source>
</evidence>
<feature type="transmembrane region" description="Helical" evidence="1">
    <location>
        <begin position="12"/>
        <end position="37"/>
    </location>
</feature>
<dbReference type="Proteomes" id="UP001448207">
    <property type="component" value="Unassembled WGS sequence"/>
</dbReference>
<name>A0ABR3B4G0_PHYBL</name>
<protein>
    <submittedName>
        <fullName evidence="2">Uncharacterized protein</fullName>
    </submittedName>
</protein>
<evidence type="ECO:0000256" key="1">
    <source>
        <dbReference type="SAM" id="Phobius"/>
    </source>
</evidence>
<accession>A0ABR3B4G0</accession>
<reference evidence="2 3" key="1">
    <citation type="submission" date="2024-04" db="EMBL/GenBank/DDBJ databases">
        <title>Symmetric and asymmetric DNA N6-adenine methylation regulates different biological responses in Mucorales.</title>
        <authorList>
            <consortium name="Lawrence Berkeley National Laboratory"/>
            <person name="Lax C."/>
            <person name="Mondo S.J."/>
            <person name="Osorio-Concepcion M."/>
            <person name="Muszewska A."/>
            <person name="Corrochano-Luque M."/>
            <person name="Gutierrez G."/>
            <person name="Riley R."/>
            <person name="Lipzen A."/>
            <person name="Guo J."/>
            <person name="Hundley H."/>
            <person name="Amirebrahimi M."/>
            <person name="Ng V."/>
            <person name="Lorenzo-Gutierrez D."/>
            <person name="Binder U."/>
            <person name="Yang J."/>
            <person name="Song Y."/>
            <person name="Canovas D."/>
            <person name="Navarro E."/>
            <person name="Freitag M."/>
            <person name="Gabaldon T."/>
            <person name="Grigoriev I.V."/>
            <person name="Corrochano L.M."/>
            <person name="Nicolas F.E."/>
            <person name="Garre V."/>
        </authorList>
    </citation>
    <scope>NUCLEOTIDE SEQUENCE [LARGE SCALE GENOMIC DNA]</scope>
    <source>
        <strain evidence="2 3">L51</strain>
    </source>
</reference>
<proteinExistence type="predicted"/>
<keyword evidence="1" id="KW-0812">Transmembrane</keyword>
<keyword evidence="1" id="KW-0472">Membrane</keyword>
<organism evidence="2 3">
    <name type="scientific">Phycomyces blakesleeanus</name>
    <dbReference type="NCBI Taxonomy" id="4837"/>
    <lineage>
        <taxon>Eukaryota</taxon>
        <taxon>Fungi</taxon>
        <taxon>Fungi incertae sedis</taxon>
        <taxon>Mucoromycota</taxon>
        <taxon>Mucoromycotina</taxon>
        <taxon>Mucoromycetes</taxon>
        <taxon>Mucorales</taxon>
        <taxon>Phycomycetaceae</taxon>
        <taxon>Phycomyces</taxon>
    </lineage>
</organism>
<dbReference type="EMBL" id="JBCLYO010000004">
    <property type="protein sequence ID" value="KAL0090140.1"/>
    <property type="molecule type" value="Genomic_DNA"/>
</dbReference>
<keyword evidence="1" id="KW-1133">Transmembrane helix</keyword>
<gene>
    <name evidence="2" type="ORF">J3Q64DRAFT_1728466</name>
</gene>
<sequence>MQYTLIAQFKYVWVTHVILQNIRTPATIGIVLFQTMFLSWKSTSNCATVYPATSFSTSILFFKFSLYFGILF</sequence>
<keyword evidence="3" id="KW-1185">Reference proteome</keyword>
<evidence type="ECO:0000313" key="3">
    <source>
        <dbReference type="Proteomes" id="UP001448207"/>
    </source>
</evidence>